<feature type="region of interest" description="Disordered" evidence="1">
    <location>
        <begin position="1"/>
        <end position="27"/>
    </location>
</feature>
<evidence type="ECO:0008006" key="4">
    <source>
        <dbReference type="Google" id="ProtNLM"/>
    </source>
</evidence>
<sequence>MSAQEQQPKDGGFVLPPPNDAPATSVDAAASASPAVPVPVTLDLGQSDTSSRDLLIGGGILTVLLVAFFFARGSYANMLVRKRVPPGKANAAGWWLFIFLSSLSTGVILAAVNPVKFLAPLTIIPLGAVALVALILMLISGRR</sequence>
<reference evidence="3" key="1">
    <citation type="submission" date="2016-03" db="EMBL/GenBank/DDBJ databases">
        <authorList>
            <person name="Ploux O."/>
        </authorList>
    </citation>
    <scope>NUCLEOTIDE SEQUENCE</scope>
    <source>
        <strain evidence="3">UC10</strain>
    </source>
</reference>
<evidence type="ECO:0000256" key="1">
    <source>
        <dbReference type="SAM" id="MobiDB-lite"/>
    </source>
</evidence>
<dbReference type="AlphaFoldDB" id="A0A1Y5Q9Q9"/>
<evidence type="ECO:0000256" key="2">
    <source>
        <dbReference type="SAM" id="Phobius"/>
    </source>
</evidence>
<gene>
    <name evidence="3" type="ORF">STPYR_11704</name>
</gene>
<keyword evidence="2" id="KW-0472">Membrane</keyword>
<name>A0A1Y5Q9Q9_9GAMM</name>
<protein>
    <recommendedName>
        <fullName evidence="4">Transmembrane protein</fullName>
    </recommendedName>
</protein>
<feature type="transmembrane region" description="Helical" evidence="2">
    <location>
        <begin position="118"/>
        <end position="139"/>
    </location>
</feature>
<proteinExistence type="predicted"/>
<organism evidence="3">
    <name type="scientific">uncultured Stenotrophomonas sp</name>
    <dbReference type="NCBI Taxonomy" id="165438"/>
    <lineage>
        <taxon>Bacteria</taxon>
        <taxon>Pseudomonadati</taxon>
        <taxon>Pseudomonadota</taxon>
        <taxon>Gammaproteobacteria</taxon>
        <taxon>Lysobacterales</taxon>
        <taxon>Lysobacteraceae</taxon>
        <taxon>Stenotrophomonas</taxon>
        <taxon>environmental samples</taxon>
    </lineage>
</organism>
<evidence type="ECO:0000313" key="3">
    <source>
        <dbReference type="EMBL" id="SBV36774.1"/>
    </source>
</evidence>
<dbReference type="EMBL" id="FLTS01000001">
    <property type="protein sequence ID" value="SBV36774.1"/>
    <property type="molecule type" value="Genomic_DNA"/>
</dbReference>
<feature type="transmembrane region" description="Helical" evidence="2">
    <location>
        <begin position="92"/>
        <end position="112"/>
    </location>
</feature>
<keyword evidence="2" id="KW-1133">Transmembrane helix</keyword>
<keyword evidence="2" id="KW-0812">Transmembrane</keyword>
<feature type="transmembrane region" description="Helical" evidence="2">
    <location>
        <begin position="54"/>
        <end position="71"/>
    </location>
</feature>
<accession>A0A1Y5Q9Q9</accession>